<evidence type="ECO:0000313" key="4">
    <source>
        <dbReference type="Proteomes" id="UP000318093"/>
    </source>
</evidence>
<organism evidence="3 4">
    <name type="scientific">Candidatus Segetimicrobium genomatis</name>
    <dbReference type="NCBI Taxonomy" id="2569760"/>
    <lineage>
        <taxon>Bacteria</taxon>
        <taxon>Bacillati</taxon>
        <taxon>Candidatus Sysuimicrobiota</taxon>
        <taxon>Candidatus Sysuimicrobiia</taxon>
        <taxon>Candidatus Sysuimicrobiales</taxon>
        <taxon>Candidatus Segetimicrobiaceae</taxon>
        <taxon>Candidatus Segetimicrobium</taxon>
    </lineage>
</organism>
<keyword evidence="2" id="KW-1133">Transmembrane helix</keyword>
<feature type="region of interest" description="Disordered" evidence="1">
    <location>
        <begin position="91"/>
        <end position="130"/>
    </location>
</feature>
<gene>
    <name evidence="3" type="ORF">E6H03_03035</name>
</gene>
<evidence type="ECO:0000256" key="2">
    <source>
        <dbReference type="SAM" id="Phobius"/>
    </source>
</evidence>
<evidence type="ECO:0000256" key="1">
    <source>
        <dbReference type="SAM" id="MobiDB-lite"/>
    </source>
</evidence>
<keyword evidence="2" id="KW-0472">Membrane</keyword>
<protein>
    <submittedName>
        <fullName evidence="3">Uncharacterized protein</fullName>
    </submittedName>
</protein>
<accession>A0A537JJU4</accession>
<comment type="caution">
    <text evidence="3">The sequence shown here is derived from an EMBL/GenBank/DDBJ whole genome shotgun (WGS) entry which is preliminary data.</text>
</comment>
<keyword evidence="2" id="KW-0812">Transmembrane</keyword>
<dbReference type="AlphaFoldDB" id="A0A537JJU4"/>
<proteinExistence type="predicted"/>
<dbReference type="EMBL" id="VBAN01000090">
    <property type="protein sequence ID" value="TMI83819.1"/>
    <property type="molecule type" value="Genomic_DNA"/>
</dbReference>
<sequence>MIQSLTSVPLLASIGVRRPARVVWAAVAAAGLLVAAASALLRPLGSVPQAGTPGAGQAVVAADGGRGGLRFESGNFLPFVGFPAGARTDRPAPDAFWGPDVPPGGDASGGPSIDVSLRFGGDGSVPAKSK</sequence>
<reference evidence="3 4" key="1">
    <citation type="journal article" date="2019" name="Nat. Microbiol.">
        <title>Mediterranean grassland soil C-N compound turnover is dependent on rainfall and depth, and is mediated by genomically divergent microorganisms.</title>
        <authorList>
            <person name="Diamond S."/>
            <person name="Andeer P.F."/>
            <person name="Li Z."/>
            <person name="Crits-Christoph A."/>
            <person name="Burstein D."/>
            <person name="Anantharaman K."/>
            <person name="Lane K.R."/>
            <person name="Thomas B.C."/>
            <person name="Pan C."/>
            <person name="Northen T.R."/>
            <person name="Banfield J.F."/>
        </authorList>
    </citation>
    <scope>NUCLEOTIDE SEQUENCE [LARGE SCALE GENOMIC DNA]</scope>
    <source>
        <strain evidence="3">NP_6</strain>
    </source>
</reference>
<evidence type="ECO:0000313" key="3">
    <source>
        <dbReference type="EMBL" id="TMI83819.1"/>
    </source>
</evidence>
<name>A0A537JJU4_9BACT</name>
<dbReference type="Proteomes" id="UP000318093">
    <property type="component" value="Unassembled WGS sequence"/>
</dbReference>
<feature type="transmembrane region" description="Helical" evidence="2">
    <location>
        <begin position="20"/>
        <end position="41"/>
    </location>
</feature>